<dbReference type="EMBL" id="JAENIK010000012">
    <property type="protein sequence ID" value="MBK1817863.1"/>
    <property type="molecule type" value="Genomic_DNA"/>
</dbReference>
<evidence type="ECO:0000256" key="1">
    <source>
        <dbReference type="SAM" id="Phobius"/>
    </source>
</evidence>
<gene>
    <name evidence="2" type="ORF">JIN84_19740</name>
</gene>
<feature type="transmembrane region" description="Helical" evidence="1">
    <location>
        <begin position="9"/>
        <end position="28"/>
    </location>
</feature>
<dbReference type="Proteomes" id="UP000600139">
    <property type="component" value="Unassembled WGS sequence"/>
</dbReference>
<evidence type="ECO:0000313" key="2">
    <source>
        <dbReference type="EMBL" id="MBK1817863.1"/>
    </source>
</evidence>
<proteinExistence type="predicted"/>
<feature type="transmembrane region" description="Helical" evidence="1">
    <location>
        <begin position="60"/>
        <end position="79"/>
    </location>
</feature>
<feature type="transmembrane region" description="Helical" evidence="1">
    <location>
        <begin position="85"/>
        <end position="106"/>
    </location>
</feature>
<accession>A0A934R3S8</accession>
<feature type="transmembrane region" description="Helical" evidence="1">
    <location>
        <begin position="34"/>
        <end position="53"/>
    </location>
</feature>
<comment type="caution">
    <text evidence="2">The sequence shown here is derived from an EMBL/GenBank/DDBJ whole genome shotgun (WGS) entry which is preliminary data.</text>
</comment>
<reference evidence="2" key="1">
    <citation type="submission" date="2021-01" db="EMBL/GenBank/DDBJ databases">
        <title>Modified the classification status of verrucomicrobia.</title>
        <authorList>
            <person name="Feng X."/>
        </authorList>
    </citation>
    <scope>NUCLEOTIDE SEQUENCE</scope>
    <source>
        <strain evidence="2">JCM 18052</strain>
    </source>
</reference>
<dbReference type="AlphaFoldDB" id="A0A934R3S8"/>
<keyword evidence="1" id="KW-0472">Membrane</keyword>
<protein>
    <submittedName>
        <fullName evidence="2">Uncharacterized protein</fullName>
    </submittedName>
</protein>
<keyword evidence="3" id="KW-1185">Reference proteome</keyword>
<sequence length="110" mass="11362">MDILLLKTLHVGGVIALFSSLGAIMLGGSGKKGASALHGISLVLILLIGFAMLKKPPMDAYWWMVKLGLWLFIGGAPALSKRGVLPGPVVLGLCIAAGVAAAWLGLNKPF</sequence>
<name>A0A934R3S8_9BACT</name>
<evidence type="ECO:0000313" key="3">
    <source>
        <dbReference type="Proteomes" id="UP000600139"/>
    </source>
</evidence>
<keyword evidence="1" id="KW-1133">Transmembrane helix</keyword>
<dbReference type="RefSeq" id="WP_200352791.1">
    <property type="nucleotide sequence ID" value="NZ_BAABHZ010000001.1"/>
</dbReference>
<keyword evidence="1" id="KW-0812">Transmembrane</keyword>
<organism evidence="2 3">
    <name type="scientific">Luteolibacter yonseiensis</name>
    <dbReference type="NCBI Taxonomy" id="1144680"/>
    <lineage>
        <taxon>Bacteria</taxon>
        <taxon>Pseudomonadati</taxon>
        <taxon>Verrucomicrobiota</taxon>
        <taxon>Verrucomicrobiia</taxon>
        <taxon>Verrucomicrobiales</taxon>
        <taxon>Verrucomicrobiaceae</taxon>
        <taxon>Luteolibacter</taxon>
    </lineage>
</organism>